<protein>
    <submittedName>
        <fullName evidence="2">Uncharacterized protein</fullName>
    </submittedName>
</protein>
<sequence length="155" mass="16961">MSRNSMTALLLLAFGFWAGCNSRQDWESQTYPTSGTVSINGEAPKDLFVIFLPTEGDVDSRGSMPWGVVQEDGSYQMRTYDICDGAPAGEYAVLLRWPFDRAAPGDRLRSAFSTVDKSPLTYTVQAGKNQLPPIELTGVKVTPLKKSKPFAMGSE</sequence>
<evidence type="ECO:0000313" key="3">
    <source>
        <dbReference type="Proteomes" id="UP000004358"/>
    </source>
</evidence>
<organism evidence="2 3">
    <name type="scientific">Blastopirellula marina DSM 3645</name>
    <dbReference type="NCBI Taxonomy" id="314230"/>
    <lineage>
        <taxon>Bacteria</taxon>
        <taxon>Pseudomonadati</taxon>
        <taxon>Planctomycetota</taxon>
        <taxon>Planctomycetia</taxon>
        <taxon>Pirellulales</taxon>
        <taxon>Pirellulaceae</taxon>
        <taxon>Blastopirellula</taxon>
    </lineage>
</organism>
<dbReference type="HOGENOM" id="CLU_113730_0_0_0"/>
<evidence type="ECO:0000256" key="1">
    <source>
        <dbReference type="SAM" id="SignalP"/>
    </source>
</evidence>
<name>A3ZXN0_9BACT</name>
<reference evidence="2 3" key="1">
    <citation type="submission" date="2006-02" db="EMBL/GenBank/DDBJ databases">
        <authorList>
            <person name="Amann R."/>
            <person name="Ferriera S."/>
            <person name="Johnson J."/>
            <person name="Kravitz S."/>
            <person name="Halpern A."/>
            <person name="Remington K."/>
            <person name="Beeson K."/>
            <person name="Tran B."/>
            <person name="Rogers Y.-H."/>
            <person name="Friedman R."/>
            <person name="Venter J.C."/>
        </authorList>
    </citation>
    <scope>NUCLEOTIDE SEQUENCE [LARGE SCALE GENOMIC DNA]</scope>
    <source>
        <strain evidence="2 3">DSM 3645</strain>
    </source>
</reference>
<dbReference type="EMBL" id="AANZ01000019">
    <property type="protein sequence ID" value="EAQ78622.1"/>
    <property type="molecule type" value="Genomic_DNA"/>
</dbReference>
<feature type="signal peptide" evidence="1">
    <location>
        <begin position="1"/>
        <end position="18"/>
    </location>
</feature>
<feature type="chain" id="PRO_5002663869" evidence="1">
    <location>
        <begin position="19"/>
        <end position="155"/>
    </location>
</feature>
<dbReference type="AlphaFoldDB" id="A3ZXN0"/>
<gene>
    <name evidence="2" type="ORF">DSM3645_07515</name>
</gene>
<comment type="caution">
    <text evidence="2">The sequence shown here is derived from an EMBL/GenBank/DDBJ whole genome shotgun (WGS) entry which is preliminary data.</text>
</comment>
<keyword evidence="1" id="KW-0732">Signal</keyword>
<dbReference type="Proteomes" id="UP000004358">
    <property type="component" value="Unassembled WGS sequence"/>
</dbReference>
<dbReference type="STRING" id="314230.DSM3645_07515"/>
<dbReference type="PROSITE" id="PS51257">
    <property type="entry name" value="PROKAR_LIPOPROTEIN"/>
    <property type="match status" value="1"/>
</dbReference>
<proteinExistence type="predicted"/>
<evidence type="ECO:0000313" key="2">
    <source>
        <dbReference type="EMBL" id="EAQ78622.1"/>
    </source>
</evidence>
<accession>A3ZXN0</accession>